<accession>A0AAC8Z1Y0</accession>
<dbReference type="EMBL" id="CP013344">
    <property type="protein sequence ID" value="AMU90398.1"/>
    <property type="molecule type" value="Genomic_DNA"/>
</dbReference>
<evidence type="ECO:0000256" key="1">
    <source>
        <dbReference type="SAM" id="MobiDB-lite"/>
    </source>
</evidence>
<dbReference type="KEGG" id="smaz:LH19_14760"/>
<dbReference type="Proteomes" id="UP000076088">
    <property type="component" value="Chromosome"/>
</dbReference>
<evidence type="ECO:0000313" key="2">
    <source>
        <dbReference type="EMBL" id="AMU90398.1"/>
    </source>
</evidence>
<feature type="compositionally biased region" description="Gly residues" evidence="1">
    <location>
        <begin position="185"/>
        <end position="194"/>
    </location>
</feature>
<gene>
    <name evidence="2" type="ORF">ATM17_15335</name>
</gene>
<dbReference type="AlphaFoldDB" id="A0AAC8Z1Y0"/>
<organism evidence="2 3">
    <name type="scientific">Sphingopyxis macrogoltabida</name>
    <name type="common">Sphingomonas macrogoltabidus</name>
    <dbReference type="NCBI Taxonomy" id="33050"/>
    <lineage>
        <taxon>Bacteria</taxon>
        <taxon>Pseudomonadati</taxon>
        <taxon>Pseudomonadota</taxon>
        <taxon>Alphaproteobacteria</taxon>
        <taxon>Sphingomonadales</taxon>
        <taxon>Sphingomonadaceae</taxon>
        <taxon>Sphingopyxis</taxon>
    </lineage>
</organism>
<proteinExistence type="predicted"/>
<keyword evidence="3" id="KW-1185">Reference proteome</keyword>
<name>A0AAC8Z1Y0_SPHMC</name>
<feature type="region of interest" description="Disordered" evidence="1">
    <location>
        <begin position="179"/>
        <end position="200"/>
    </location>
</feature>
<sequence>MDILTLAGLVKVELPDATLRLCDGAFVKWDAETFESQDEKFGTIGSLETPSQGTGDDIPAMRATWLPTSSAAAADLSQATYQGCRVRMWIAEVDPDTAAVTGTPSLEFDGQVDSTDLLIDRGQRDLEMTISSRAARLMIINEGNNLSPRWHKTLFPGETGEDNAIGVSVGVAWGTGQPAQTSGISSGGSGGGGRQWAAQF</sequence>
<evidence type="ECO:0000313" key="3">
    <source>
        <dbReference type="Proteomes" id="UP000076088"/>
    </source>
</evidence>
<protein>
    <submittedName>
        <fullName evidence="2">Uncharacterized protein</fullName>
    </submittedName>
</protein>
<dbReference type="RefSeq" id="WP_054729210.1">
    <property type="nucleotide sequence ID" value="NZ_CP009429.1"/>
</dbReference>
<reference evidence="2 3" key="2">
    <citation type="journal article" date="2016" name="Genome Announc.">
        <title>Complete Genome Sequence of Sphingopyxis macrogoltabida Strain 203N (NBRC 111659), a Polyethylene Glycol Degrader.</title>
        <authorList>
            <person name="Ohtsubo Y."/>
            <person name="Nonoyama S."/>
            <person name="Nagata Y."/>
            <person name="Numata M."/>
            <person name="Tsuchikane K."/>
            <person name="Hosoyama A."/>
            <person name="Yamazoe A."/>
            <person name="Tsuda M."/>
            <person name="Fujita N."/>
            <person name="Kawai F."/>
        </authorList>
    </citation>
    <scope>NUCLEOTIDE SEQUENCE [LARGE SCALE GENOMIC DNA]</scope>
    <source>
        <strain evidence="2 3">203N</strain>
    </source>
</reference>
<reference evidence="3" key="1">
    <citation type="submission" date="2015-11" db="EMBL/GenBank/DDBJ databases">
        <title>Complete genome sequence of a polyethylene-glycol degrader Sphingopyxis macrogoltabida 203N (NBRC 111659).</title>
        <authorList>
            <person name="Yoshiyuki O."/>
            <person name="Shouta N."/>
            <person name="Nagata Y."/>
            <person name="Numata M."/>
            <person name="Tsuchikane K."/>
            <person name="Hosoyama A."/>
            <person name="Yamazoe A."/>
            <person name="Tsuda M."/>
            <person name="Fujita N."/>
            <person name="Kawai F."/>
        </authorList>
    </citation>
    <scope>NUCLEOTIDE SEQUENCE [LARGE SCALE GENOMIC DNA]</scope>
    <source>
        <strain evidence="3">203N</strain>
    </source>
</reference>